<keyword evidence="2" id="KW-1185">Reference proteome</keyword>
<evidence type="ECO:0000313" key="2">
    <source>
        <dbReference type="Proteomes" id="UP001283361"/>
    </source>
</evidence>
<dbReference type="Proteomes" id="UP001283361">
    <property type="component" value="Unassembled WGS sequence"/>
</dbReference>
<evidence type="ECO:0000313" key="1">
    <source>
        <dbReference type="EMBL" id="KAK3725662.1"/>
    </source>
</evidence>
<accession>A0AAE1CPG4</accession>
<protein>
    <submittedName>
        <fullName evidence="1">Uncharacterized protein</fullName>
    </submittedName>
</protein>
<sequence length="67" mass="7408">MSNEAVDIAECPPPVSTPPRCFRGKVLLKCLALYTCERDLLDGRGRKNEKRNTRAALLHQGPCQVIG</sequence>
<dbReference type="EMBL" id="JAWDGP010007329">
    <property type="protein sequence ID" value="KAK3725662.1"/>
    <property type="molecule type" value="Genomic_DNA"/>
</dbReference>
<dbReference type="AlphaFoldDB" id="A0AAE1CPG4"/>
<organism evidence="1 2">
    <name type="scientific">Elysia crispata</name>
    <name type="common">lettuce slug</name>
    <dbReference type="NCBI Taxonomy" id="231223"/>
    <lineage>
        <taxon>Eukaryota</taxon>
        <taxon>Metazoa</taxon>
        <taxon>Spiralia</taxon>
        <taxon>Lophotrochozoa</taxon>
        <taxon>Mollusca</taxon>
        <taxon>Gastropoda</taxon>
        <taxon>Heterobranchia</taxon>
        <taxon>Euthyneura</taxon>
        <taxon>Panpulmonata</taxon>
        <taxon>Sacoglossa</taxon>
        <taxon>Placobranchoidea</taxon>
        <taxon>Plakobranchidae</taxon>
        <taxon>Elysia</taxon>
    </lineage>
</organism>
<comment type="caution">
    <text evidence="1">The sequence shown here is derived from an EMBL/GenBank/DDBJ whole genome shotgun (WGS) entry which is preliminary data.</text>
</comment>
<reference evidence="1" key="1">
    <citation type="journal article" date="2023" name="G3 (Bethesda)">
        <title>A reference genome for the long-term kleptoplast-retaining sea slug Elysia crispata morphotype clarki.</title>
        <authorList>
            <person name="Eastman K.E."/>
            <person name="Pendleton A.L."/>
            <person name="Shaikh M.A."/>
            <person name="Suttiyut T."/>
            <person name="Ogas R."/>
            <person name="Tomko P."/>
            <person name="Gavelis G."/>
            <person name="Widhalm J.R."/>
            <person name="Wisecaver J.H."/>
        </authorList>
    </citation>
    <scope>NUCLEOTIDE SEQUENCE</scope>
    <source>
        <strain evidence="1">ECLA1</strain>
    </source>
</reference>
<proteinExistence type="predicted"/>
<gene>
    <name evidence="1" type="ORF">RRG08_043079</name>
</gene>
<name>A0AAE1CPG4_9GAST</name>